<name>A0A0A8ZKG3_ARUDO</name>
<reference evidence="1" key="1">
    <citation type="submission" date="2014-09" db="EMBL/GenBank/DDBJ databases">
        <authorList>
            <person name="Magalhaes I.L.F."/>
            <person name="Oliveira U."/>
            <person name="Santos F.R."/>
            <person name="Vidigal T.H.D.A."/>
            <person name="Brescovit A.D."/>
            <person name="Santos A.J."/>
        </authorList>
    </citation>
    <scope>NUCLEOTIDE SEQUENCE</scope>
    <source>
        <tissue evidence="1">Shoot tissue taken approximately 20 cm above the soil surface</tissue>
    </source>
</reference>
<protein>
    <submittedName>
        <fullName evidence="1">Uncharacterized protein</fullName>
    </submittedName>
</protein>
<dbReference type="EMBL" id="GBRH01260675">
    <property type="protein sequence ID" value="JAD37220.1"/>
    <property type="molecule type" value="Transcribed_RNA"/>
</dbReference>
<proteinExistence type="predicted"/>
<sequence length="34" mass="4002">MVGVWQFHGEPIKPDWSGFWYHSFSSDDSPKSLF</sequence>
<evidence type="ECO:0000313" key="1">
    <source>
        <dbReference type="EMBL" id="JAD37220.1"/>
    </source>
</evidence>
<accession>A0A0A8ZKG3</accession>
<organism evidence="1">
    <name type="scientific">Arundo donax</name>
    <name type="common">Giant reed</name>
    <name type="synonym">Donax arundinaceus</name>
    <dbReference type="NCBI Taxonomy" id="35708"/>
    <lineage>
        <taxon>Eukaryota</taxon>
        <taxon>Viridiplantae</taxon>
        <taxon>Streptophyta</taxon>
        <taxon>Embryophyta</taxon>
        <taxon>Tracheophyta</taxon>
        <taxon>Spermatophyta</taxon>
        <taxon>Magnoliopsida</taxon>
        <taxon>Liliopsida</taxon>
        <taxon>Poales</taxon>
        <taxon>Poaceae</taxon>
        <taxon>PACMAD clade</taxon>
        <taxon>Arundinoideae</taxon>
        <taxon>Arundineae</taxon>
        <taxon>Arundo</taxon>
    </lineage>
</organism>
<reference evidence="1" key="2">
    <citation type="journal article" date="2015" name="Data Brief">
        <title>Shoot transcriptome of the giant reed, Arundo donax.</title>
        <authorList>
            <person name="Barrero R.A."/>
            <person name="Guerrero F.D."/>
            <person name="Moolhuijzen P."/>
            <person name="Goolsby J.A."/>
            <person name="Tidwell J."/>
            <person name="Bellgard S.E."/>
            <person name="Bellgard M.I."/>
        </authorList>
    </citation>
    <scope>NUCLEOTIDE SEQUENCE</scope>
    <source>
        <tissue evidence="1">Shoot tissue taken approximately 20 cm above the soil surface</tissue>
    </source>
</reference>
<dbReference type="AlphaFoldDB" id="A0A0A8ZKG3"/>